<keyword evidence="2" id="KW-0472">Membrane</keyword>
<feature type="region of interest" description="Disordered" evidence="1">
    <location>
        <begin position="1"/>
        <end position="22"/>
    </location>
</feature>
<comment type="caution">
    <text evidence="4">The sequence shown here is derived from an EMBL/GenBank/DDBJ whole genome shotgun (WGS) entry which is preliminary data.</text>
</comment>
<keyword evidence="2" id="KW-0812">Transmembrane</keyword>
<gene>
    <name evidence="4" type="ORF">CV102_04210</name>
</gene>
<dbReference type="AlphaFoldDB" id="A0A8J8Q638"/>
<dbReference type="OrthoDB" id="186576at2157"/>
<evidence type="ECO:0000313" key="4">
    <source>
        <dbReference type="EMBL" id="TYL39507.1"/>
    </source>
</evidence>
<dbReference type="EMBL" id="PHNJ01000002">
    <property type="protein sequence ID" value="TYL39507.1"/>
    <property type="molecule type" value="Genomic_DNA"/>
</dbReference>
<feature type="compositionally biased region" description="Low complexity" evidence="1">
    <location>
        <begin position="8"/>
        <end position="19"/>
    </location>
</feature>
<evidence type="ECO:0000259" key="3">
    <source>
        <dbReference type="Pfam" id="PF24035"/>
    </source>
</evidence>
<dbReference type="InterPro" id="IPR055768">
    <property type="entry name" value="DUF7344"/>
</dbReference>
<feature type="transmembrane region" description="Helical" evidence="2">
    <location>
        <begin position="134"/>
        <end position="153"/>
    </location>
</feature>
<reference evidence="4" key="1">
    <citation type="submission" date="2017-11" db="EMBL/GenBank/DDBJ databases">
        <authorList>
            <person name="Kajale S.C."/>
            <person name="Sharma A."/>
        </authorList>
    </citation>
    <scope>NUCLEOTIDE SEQUENCE</scope>
    <source>
        <strain evidence="4">LS1_42</strain>
    </source>
</reference>
<dbReference type="RefSeq" id="WP_148856638.1">
    <property type="nucleotide sequence ID" value="NZ_PHNJ01000002.1"/>
</dbReference>
<accession>A0A8J8Q638</accession>
<name>A0A8J8Q638_9EURY</name>
<evidence type="ECO:0000313" key="5">
    <source>
        <dbReference type="Proteomes" id="UP000766904"/>
    </source>
</evidence>
<keyword evidence="5" id="KW-1185">Reference proteome</keyword>
<sequence>MRLTPFRDNSSSDSSGDESTIQASTSVRVFNYDESSIVSHDTETDAGATSAPPELEWDIVALLKSRDEPVTIDEIADQIYDADGVDDVEAWGDVHERLSQTALPALDASGVIDFHPDRGTVTLVERPGSRFRNYVLTVLFAASLGLLLAPIVLDVTATVSLLGLLTAAVGILATVVW</sequence>
<dbReference type="Proteomes" id="UP000766904">
    <property type="component" value="Unassembled WGS sequence"/>
</dbReference>
<organism evidence="4 5">
    <name type="scientific">Natronococcus pandeyae</name>
    <dbReference type="NCBI Taxonomy" id="2055836"/>
    <lineage>
        <taxon>Archaea</taxon>
        <taxon>Methanobacteriati</taxon>
        <taxon>Methanobacteriota</taxon>
        <taxon>Stenosarchaea group</taxon>
        <taxon>Halobacteria</taxon>
        <taxon>Halobacteriales</taxon>
        <taxon>Natrialbaceae</taxon>
        <taxon>Natronococcus</taxon>
    </lineage>
</organism>
<protein>
    <recommendedName>
        <fullName evidence="3">DUF7344 domain-containing protein</fullName>
    </recommendedName>
</protein>
<proteinExistence type="predicted"/>
<dbReference type="Pfam" id="PF24035">
    <property type="entry name" value="DUF7344"/>
    <property type="match status" value="1"/>
</dbReference>
<feature type="transmembrane region" description="Helical" evidence="2">
    <location>
        <begin position="159"/>
        <end position="176"/>
    </location>
</feature>
<feature type="domain" description="DUF7344" evidence="3">
    <location>
        <begin position="61"/>
        <end position="122"/>
    </location>
</feature>
<evidence type="ECO:0000256" key="1">
    <source>
        <dbReference type="SAM" id="MobiDB-lite"/>
    </source>
</evidence>
<evidence type="ECO:0000256" key="2">
    <source>
        <dbReference type="SAM" id="Phobius"/>
    </source>
</evidence>
<keyword evidence="2" id="KW-1133">Transmembrane helix</keyword>